<keyword evidence="5 7" id="KW-0378">Hydrolase</keyword>
<dbReference type="GeneID" id="108253002"/>
<protein>
    <recommendedName>
        <fullName evidence="7">Carboxypeptidase</fullName>
        <ecNumber evidence="7">3.4.16.-</ecNumber>
    </recommendedName>
</protein>
<evidence type="ECO:0000256" key="4">
    <source>
        <dbReference type="ARBA" id="ARBA00022729"/>
    </source>
</evidence>
<dbReference type="AlphaFoldDB" id="A0A1S4EHE0"/>
<dbReference type="PaxDb" id="121845-A0A1S4EHE0"/>
<evidence type="ECO:0000256" key="7">
    <source>
        <dbReference type="RuleBase" id="RU361156"/>
    </source>
</evidence>
<dbReference type="Proteomes" id="UP000079169">
    <property type="component" value="Unplaced"/>
</dbReference>
<reference evidence="9" key="1">
    <citation type="submission" date="2025-08" db="UniProtKB">
        <authorList>
            <consortium name="RefSeq"/>
        </authorList>
    </citation>
    <scope>IDENTIFICATION</scope>
</reference>
<keyword evidence="2 7" id="KW-0121">Carboxypeptidase</keyword>
<keyword evidence="3 7" id="KW-0645">Protease</keyword>
<evidence type="ECO:0000313" key="8">
    <source>
        <dbReference type="Proteomes" id="UP000079169"/>
    </source>
</evidence>
<dbReference type="RefSeq" id="XP_017301636.1">
    <property type="nucleotide sequence ID" value="XM_017446147.2"/>
</dbReference>
<dbReference type="PANTHER" id="PTHR11802">
    <property type="entry name" value="SERINE PROTEASE FAMILY S10 SERINE CARBOXYPEPTIDASE"/>
    <property type="match status" value="1"/>
</dbReference>
<dbReference type="GO" id="GO:0006508">
    <property type="term" value="P:proteolysis"/>
    <property type="evidence" value="ECO:0007669"/>
    <property type="project" value="UniProtKB-KW"/>
</dbReference>
<dbReference type="GO" id="GO:0004185">
    <property type="term" value="F:serine-type carboxypeptidase activity"/>
    <property type="evidence" value="ECO:0007669"/>
    <property type="project" value="UniProtKB-UniRule"/>
</dbReference>
<dbReference type="PROSITE" id="PS00560">
    <property type="entry name" value="CARBOXYPEPT_SER_HIS"/>
    <property type="match status" value="1"/>
</dbReference>
<accession>A0A1S4EHE0</accession>
<keyword evidence="4" id="KW-0732">Signal</keyword>
<dbReference type="InterPro" id="IPR033124">
    <property type="entry name" value="Ser_caboxypep_his_AS"/>
</dbReference>
<comment type="similarity">
    <text evidence="1 7">Belongs to the peptidase S10 family.</text>
</comment>
<dbReference type="Gene3D" id="3.40.50.1820">
    <property type="entry name" value="alpha/beta hydrolase"/>
    <property type="match status" value="1"/>
</dbReference>
<dbReference type="Pfam" id="PF00450">
    <property type="entry name" value="Peptidase_S10"/>
    <property type="match status" value="1"/>
</dbReference>
<dbReference type="PANTHER" id="PTHR11802:SF472">
    <property type="entry name" value="SERINE CARBOXYPEPTIDASE CPVL-RELATED"/>
    <property type="match status" value="1"/>
</dbReference>
<evidence type="ECO:0000313" key="9">
    <source>
        <dbReference type="RefSeq" id="XP_017301636.1"/>
    </source>
</evidence>
<dbReference type="InterPro" id="IPR001563">
    <property type="entry name" value="Peptidase_S10"/>
</dbReference>
<evidence type="ECO:0000256" key="6">
    <source>
        <dbReference type="ARBA" id="ARBA00023180"/>
    </source>
</evidence>
<dbReference type="KEGG" id="dci:108253002"/>
<dbReference type="OMA" id="HFEHIDE"/>
<sequence>MEIKSLRLLSVSDHNNIGHDFYTEFRSGLGEREYRQLSWGDNSNIPHHEHFYFHNVLNNQADFREKRNPGLHHTKLSPPLFLTPYAYSGNYRVAQNLSAVKPFVGDVRSYSGYLTVDQRYHSHLFFWFFQCERSDHLDRPVLLWLQGGPGASSLFGLFFENGPYKIKNAKIYRNEDTWTKQYNVLYIDNPVGTGFSFTTSNGYAKNQTIIGKHLYEALKQFFHLFPAYADNDFYITGESYAGKYIPAAAYEIHKQNLLSHFKIPLKGLFIGNGLIDPISMLEYSDYLYHIGLLDETQRDMFSRIEDRIKQLIRTRRWRKATNMFEDLFFSSHENKTTGPNFRRITGFRQHYNLNGLDFNTREFNSFLQDEVIRERLHVGDMKFNKGEEVGKALEQDIMKSILDKVNILIENYRIVFYYGQLDIICPYRLSEAFFSNIEFRYAYDYYKAERKVWTYERQDDQDNIVGFIKEAHNLVEVLIRNAGHMVPRDQPRFMMDLLRKYIGS</sequence>
<dbReference type="PROSITE" id="PS00131">
    <property type="entry name" value="CARBOXYPEPT_SER_SER"/>
    <property type="match status" value="1"/>
</dbReference>
<name>A0A1S4EHE0_DIACI</name>
<dbReference type="InterPro" id="IPR018202">
    <property type="entry name" value="Ser_caboxypep_ser_AS"/>
</dbReference>
<evidence type="ECO:0000256" key="1">
    <source>
        <dbReference type="ARBA" id="ARBA00009431"/>
    </source>
</evidence>
<dbReference type="EC" id="3.4.16.-" evidence="7"/>
<proteinExistence type="inferred from homology"/>
<evidence type="ECO:0000256" key="5">
    <source>
        <dbReference type="ARBA" id="ARBA00022801"/>
    </source>
</evidence>
<dbReference type="InterPro" id="IPR029058">
    <property type="entry name" value="AB_hydrolase_fold"/>
</dbReference>
<evidence type="ECO:0000256" key="3">
    <source>
        <dbReference type="ARBA" id="ARBA00022670"/>
    </source>
</evidence>
<dbReference type="SUPFAM" id="SSF53474">
    <property type="entry name" value="alpha/beta-Hydrolases"/>
    <property type="match status" value="1"/>
</dbReference>
<keyword evidence="8" id="KW-1185">Reference proteome</keyword>
<evidence type="ECO:0000256" key="2">
    <source>
        <dbReference type="ARBA" id="ARBA00022645"/>
    </source>
</evidence>
<organism evidence="8 9">
    <name type="scientific">Diaphorina citri</name>
    <name type="common">Asian citrus psyllid</name>
    <dbReference type="NCBI Taxonomy" id="121845"/>
    <lineage>
        <taxon>Eukaryota</taxon>
        <taxon>Metazoa</taxon>
        <taxon>Ecdysozoa</taxon>
        <taxon>Arthropoda</taxon>
        <taxon>Hexapoda</taxon>
        <taxon>Insecta</taxon>
        <taxon>Pterygota</taxon>
        <taxon>Neoptera</taxon>
        <taxon>Paraneoptera</taxon>
        <taxon>Hemiptera</taxon>
        <taxon>Sternorrhyncha</taxon>
        <taxon>Psylloidea</taxon>
        <taxon>Psyllidae</taxon>
        <taxon>Diaphorininae</taxon>
        <taxon>Diaphorina</taxon>
    </lineage>
</organism>
<keyword evidence="6" id="KW-0325">Glycoprotein</keyword>
<dbReference type="PRINTS" id="PR00724">
    <property type="entry name" value="CRBOXYPTASEC"/>
</dbReference>
<dbReference type="STRING" id="121845.A0A1S4EHE0"/>
<gene>
    <name evidence="9" type="primary">LOC108253002</name>
</gene>